<sequence length="112" mass="12853">MARSEHNNTCLVGRVDMKIPSCDHRSSVRTCRRSIRPEHACRFYSLTRAYKHDTRLGSSMTVAFSHAPLCMPRWWRCTMPTTNATLDAPALLRSAEQTVRLAVSPDVFDRTW</sequence>
<proteinExistence type="predicted"/>
<protein>
    <submittedName>
        <fullName evidence="1">Uncharacterized protein</fullName>
    </submittedName>
</protein>
<dbReference type="HOGENOM" id="CLU_2145799_0_0_1"/>
<evidence type="ECO:0000313" key="1">
    <source>
        <dbReference type="EMBL" id="EME45309.1"/>
    </source>
</evidence>
<name>N1PSA8_DOTSN</name>
<keyword evidence="2" id="KW-1185">Reference proteome</keyword>
<evidence type="ECO:0000313" key="2">
    <source>
        <dbReference type="Proteomes" id="UP000016933"/>
    </source>
</evidence>
<reference evidence="2" key="1">
    <citation type="journal article" date="2012" name="PLoS Genet.">
        <title>The genomes of the fungal plant pathogens Cladosporium fulvum and Dothistroma septosporum reveal adaptation to different hosts and lifestyles but also signatures of common ancestry.</title>
        <authorList>
            <person name="de Wit P.J.G.M."/>
            <person name="van der Burgt A."/>
            <person name="Oekmen B."/>
            <person name="Stergiopoulos I."/>
            <person name="Abd-Elsalam K.A."/>
            <person name="Aerts A.L."/>
            <person name="Bahkali A.H."/>
            <person name="Beenen H.G."/>
            <person name="Chettri P."/>
            <person name="Cox M.P."/>
            <person name="Datema E."/>
            <person name="de Vries R.P."/>
            <person name="Dhillon B."/>
            <person name="Ganley A.R."/>
            <person name="Griffiths S.A."/>
            <person name="Guo Y."/>
            <person name="Hamelin R.C."/>
            <person name="Henrissat B."/>
            <person name="Kabir M.S."/>
            <person name="Jashni M.K."/>
            <person name="Kema G."/>
            <person name="Klaubauf S."/>
            <person name="Lapidus A."/>
            <person name="Levasseur A."/>
            <person name="Lindquist E."/>
            <person name="Mehrabi R."/>
            <person name="Ohm R.A."/>
            <person name="Owen T.J."/>
            <person name="Salamov A."/>
            <person name="Schwelm A."/>
            <person name="Schijlen E."/>
            <person name="Sun H."/>
            <person name="van den Burg H.A."/>
            <person name="van Ham R.C.H.J."/>
            <person name="Zhang S."/>
            <person name="Goodwin S.B."/>
            <person name="Grigoriev I.V."/>
            <person name="Collemare J."/>
            <person name="Bradshaw R.E."/>
        </authorList>
    </citation>
    <scope>NUCLEOTIDE SEQUENCE [LARGE SCALE GENOMIC DNA]</scope>
    <source>
        <strain evidence="2">NZE10 / CBS 128990</strain>
    </source>
</reference>
<reference evidence="1 2" key="2">
    <citation type="journal article" date="2012" name="PLoS Pathog.">
        <title>Diverse lifestyles and strategies of plant pathogenesis encoded in the genomes of eighteen Dothideomycetes fungi.</title>
        <authorList>
            <person name="Ohm R.A."/>
            <person name="Feau N."/>
            <person name="Henrissat B."/>
            <person name="Schoch C.L."/>
            <person name="Horwitz B.A."/>
            <person name="Barry K.W."/>
            <person name="Condon B.J."/>
            <person name="Copeland A.C."/>
            <person name="Dhillon B."/>
            <person name="Glaser F."/>
            <person name="Hesse C.N."/>
            <person name="Kosti I."/>
            <person name="LaButti K."/>
            <person name="Lindquist E.A."/>
            <person name="Lucas S."/>
            <person name="Salamov A.A."/>
            <person name="Bradshaw R.E."/>
            <person name="Ciuffetti L."/>
            <person name="Hamelin R.C."/>
            <person name="Kema G.H.J."/>
            <person name="Lawrence C."/>
            <person name="Scott J.A."/>
            <person name="Spatafora J.W."/>
            <person name="Turgeon B.G."/>
            <person name="de Wit P.J.G.M."/>
            <person name="Zhong S."/>
            <person name="Goodwin S.B."/>
            <person name="Grigoriev I.V."/>
        </authorList>
    </citation>
    <scope>NUCLEOTIDE SEQUENCE [LARGE SCALE GENOMIC DNA]</scope>
    <source>
        <strain evidence="2">NZE10 / CBS 128990</strain>
    </source>
</reference>
<gene>
    <name evidence="1" type="ORF">DOTSEDRAFT_71125</name>
</gene>
<dbReference type="EMBL" id="KB446538">
    <property type="protein sequence ID" value="EME45309.1"/>
    <property type="molecule type" value="Genomic_DNA"/>
</dbReference>
<dbReference type="AlphaFoldDB" id="N1PSA8"/>
<dbReference type="Proteomes" id="UP000016933">
    <property type="component" value="Unassembled WGS sequence"/>
</dbReference>
<accession>N1PSA8</accession>
<organism evidence="1 2">
    <name type="scientific">Dothistroma septosporum (strain NZE10 / CBS 128990)</name>
    <name type="common">Red band needle blight fungus</name>
    <name type="synonym">Mycosphaerella pini</name>
    <dbReference type="NCBI Taxonomy" id="675120"/>
    <lineage>
        <taxon>Eukaryota</taxon>
        <taxon>Fungi</taxon>
        <taxon>Dikarya</taxon>
        <taxon>Ascomycota</taxon>
        <taxon>Pezizomycotina</taxon>
        <taxon>Dothideomycetes</taxon>
        <taxon>Dothideomycetidae</taxon>
        <taxon>Mycosphaerellales</taxon>
        <taxon>Mycosphaerellaceae</taxon>
        <taxon>Dothistroma</taxon>
    </lineage>
</organism>